<reference evidence="2" key="1">
    <citation type="submission" date="2017-02" db="UniProtKB">
        <authorList>
            <consortium name="WormBaseParasite"/>
        </authorList>
    </citation>
    <scope>IDENTIFICATION</scope>
</reference>
<protein>
    <submittedName>
        <fullName evidence="2">Transthyretin-like family protein</fullName>
    </submittedName>
</protein>
<keyword evidence="1" id="KW-1185">Reference proteome</keyword>
<dbReference type="WBParaSite" id="SPAL_0000248500.1">
    <property type="protein sequence ID" value="SPAL_0000248500.1"/>
    <property type="gene ID" value="SPAL_0000248500"/>
</dbReference>
<evidence type="ECO:0000313" key="2">
    <source>
        <dbReference type="WBParaSite" id="SPAL_0000248500.1"/>
    </source>
</evidence>
<organism evidence="1 2">
    <name type="scientific">Strongyloides papillosus</name>
    <name type="common">Intestinal threadworm</name>
    <dbReference type="NCBI Taxonomy" id="174720"/>
    <lineage>
        <taxon>Eukaryota</taxon>
        <taxon>Metazoa</taxon>
        <taxon>Ecdysozoa</taxon>
        <taxon>Nematoda</taxon>
        <taxon>Chromadorea</taxon>
        <taxon>Rhabditida</taxon>
        <taxon>Tylenchina</taxon>
        <taxon>Panagrolaimomorpha</taxon>
        <taxon>Strongyloidoidea</taxon>
        <taxon>Strongyloididae</taxon>
        <taxon>Strongyloides</taxon>
    </lineage>
</organism>
<evidence type="ECO:0000313" key="1">
    <source>
        <dbReference type="Proteomes" id="UP000046392"/>
    </source>
</evidence>
<accession>A0A0N5B8W2</accession>
<name>A0A0N5B8W2_STREA</name>
<sequence>MVHIVCKDKRITSQGHKIINNKDYRVYTLEYGADIPDCDAVFTISFTKSLKGICNGKGKNKGSYWSCPFSVNISHSFTY</sequence>
<dbReference type="AlphaFoldDB" id="A0A0N5B8W2"/>
<proteinExistence type="predicted"/>
<dbReference type="Proteomes" id="UP000046392">
    <property type="component" value="Unplaced"/>
</dbReference>